<accession>L1QK54</accession>
<evidence type="ECO:0000313" key="2">
    <source>
        <dbReference type="Proteomes" id="UP000010420"/>
    </source>
</evidence>
<dbReference type="STRING" id="545697.HMPREF0216_00865"/>
<sequence>MLDDIKLNEAVRVKSCSQLFDESDSLLHTVSLIPYPVFINKENYTGHTPKLIKK</sequence>
<dbReference type="AlphaFoldDB" id="L1QK54"/>
<proteinExistence type="predicted"/>
<dbReference type="HOGENOM" id="CLU_3041987_0_0_9"/>
<keyword evidence="2" id="KW-1185">Reference proteome</keyword>
<dbReference type="Proteomes" id="UP000010420">
    <property type="component" value="Unassembled WGS sequence"/>
</dbReference>
<dbReference type="EMBL" id="AMEZ01000025">
    <property type="protein sequence ID" value="EKY28343.1"/>
    <property type="molecule type" value="Genomic_DNA"/>
</dbReference>
<reference evidence="1 2" key="1">
    <citation type="submission" date="2012-05" db="EMBL/GenBank/DDBJ databases">
        <authorList>
            <person name="Weinstock G."/>
            <person name="Sodergren E."/>
            <person name="Lobos E.A."/>
            <person name="Fulton L."/>
            <person name="Fulton R."/>
            <person name="Courtney L."/>
            <person name="Fronick C."/>
            <person name="O'Laughlin M."/>
            <person name="Godfrey J."/>
            <person name="Wilson R.M."/>
            <person name="Miner T."/>
            <person name="Farmer C."/>
            <person name="Delehaunty K."/>
            <person name="Cordes M."/>
            <person name="Minx P."/>
            <person name="Tomlinson C."/>
            <person name="Chen J."/>
            <person name="Wollam A."/>
            <person name="Pepin K.H."/>
            <person name="Bhonagiri V."/>
            <person name="Zhang X."/>
            <person name="Suruliraj S."/>
            <person name="Warren W."/>
            <person name="Mitreva M."/>
            <person name="Mardis E.R."/>
            <person name="Wilson R.K."/>
        </authorList>
    </citation>
    <scope>NUCLEOTIDE SEQUENCE [LARGE SCALE GENOMIC DNA]</scope>
    <source>
        <strain evidence="1 2">DSM 1785</strain>
    </source>
</reference>
<dbReference type="PATRIC" id="fig|545697.3.peg.852"/>
<comment type="caution">
    <text evidence="1">The sequence shown here is derived from an EMBL/GenBank/DDBJ whole genome shotgun (WGS) entry which is preliminary data.</text>
</comment>
<gene>
    <name evidence="1" type="ORF">HMPREF0216_00865</name>
</gene>
<protein>
    <submittedName>
        <fullName evidence="1">Uncharacterized protein</fullName>
    </submittedName>
</protein>
<evidence type="ECO:0000313" key="1">
    <source>
        <dbReference type="EMBL" id="EKY28343.1"/>
    </source>
</evidence>
<name>L1QK54_9CLOT</name>
<organism evidence="1 2">
    <name type="scientific">Clostridium celatum DSM 1785</name>
    <dbReference type="NCBI Taxonomy" id="545697"/>
    <lineage>
        <taxon>Bacteria</taxon>
        <taxon>Bacillati</taxon>
        <taxon>Bacillota</taxon>
        <taxon>Clostridia</taxon>
        <taxon>Eubacteriales</taxon>
        <taxon>Clostridiaceae</taxon>
        <taxon>Clostridium</taxon>
    </lineage>
</organism>